<dbReference type="EMBL" id="MU853402">
    <property type="protein sequence ID" value="KAK4137933.1"/>
    <property type="molecule type" value="Genomic_DNA"/>
</dbReference>
<proteinExistence type="predicted"/>
<sequence>MRRYIQTKCVTCNSPIPLTLDPTPLFLHLGPSLNALIFPLHPAPGDHQAGAHTHKPASRHRAGRPDRHGPTGQGEARRGGRTTKTHIAGQCLGALASIGYVHTIHGLGDGHMCRPAARRVQKARQGRALGGPVSPGGCRSRASWAVGREPRWKDRATTINDATWQARSRGWAPADHQPAPASHPPPRQTCSSKQVLTTRAHSPSPPPSPEIGAASISKYRSLQVPSDPQTAGM</sequence>
<feature type="region of interest" description="Disordered" evidence="1">
    <location>
        <begin position="168"/>
        <end position="233"/>
    </location>
</feature>
<organism evidence="2 3">
    <name type="scientific">Trichocladium antarcticum</name>
    <dbReference type="NCBI Taxonomy" id="1450529"/>
    <lineage>
        <taxon>Eukaryota</taxon>
        <taxon>Fungi</taxon>
        <taxon>Dikarya</taxon>
        <taxon>Ascomycota</taxon>
        <taxon>Pezizomycotina</taxon>
        <taxon>Sordariomycetes</taxon>
        <taxon>Sordariomycetidae</taxon>
        <taxon>Sordariales</taxon>
        <taxon>Chaetomiaceae</taxon>
        <taxon>Trichocladium</taxon>
    </lineage>
</organism>
<accession>A0AAN6ZHD1</accession>
<comment type="caution">
    <text evidence="2">The sequence shown here is derived from an EMBL/GenBank/DDBJ whole genome shotgun (WGS) entry which is preliminary data.</text>
</comment>
<dbReference type="Proteomes" id="UP001304895">
    <property type="component" value="Unassembled WGS sequence"/>
</dbReference>
<name>A0AAN6ZHD1_9PEZI</name>
<feature type="compositionally biased region" description="Polar residues" evidence="1">
    <location>
        <begin position="188"/>
        <end position="201"/>
    </location>
</feature>
<gene>
    <name evidence="2" type="ORF">BT67DRAFT_126198</name>
</gene>
<feature type="compositionally biased region" description="Polar residues" evidence="1">
    <location>
        <begin position="218"/>
        <end position="233"/>
    </location>
</feature>
<feature type="compositionally biased region" description="Basic residues" evidence="1">
    <location>
        <begin position="52"/>
        <end position="62"/>
    </location>
</feature>
<reference evidence="2" key="2">
    <citation type="submission" date="2023-05" db="EMBL/GenBank/DDBJ databases">
        <authorList>
            <consortium name="Lawrence Berkeley National Laboratory"/>
            <person name="Steindorff A."/>
            <person name="Hensen N."/>
            <person name="Bonometti L."/>
            <person name="Westerberg I."/>
            <person name="Brannstrom I.O."/>
            <person name="Guillou S."/>
            <person name="Cros-Aarteil S."/>
            <person name="Calhoun S."/>
            <person name="Haridas S."/>
            <person name="Kuo A."/>
            <person name="Mondo S."/>
            <person name="Pangilinan J."/>
            <person name="Riley R."/>
            <person name="Labutti K."/>
            <person name="Andreopoulos B."/>
            <person name="Lipzen A."/>
            <person name="Chen C."/>
            <person name="Yanf M."/>
            <person name="Daum C."/>
            <person name="Ng V."/>
            <person name="Clum A."/>
            <person name="Ohm R."/>
            <person name="Martin F."/>
            <person name="Silar P."/>
            <person name="Natvig D."/>
            <person name="Lalanne C."/>
            <person name="Gautier V."/>
            <person name="Ament-Velasquez S.L."/>
            <person name="Kruys A."/>
            <person name="Hutchinson M.I."/>
            <person name="Powell A.J."/>
            <person name="Barry K."/>
            <person name="Miller A.N."/>
            <person name="Grigoriev I.V."/>
            <person name="Debuchy R."/>
            <person name="Gladieux P."/>
            <person name="Thoren M.H."/>
            <person name="Johannesson H."/>
        </authorList>
    </citation>
    <scope>NUCLEOTIDE SEQUENCE</scope>
    <source>
        <strain evidence="2">CBS 123565</strain>
    </source>
</reference>
<evidence type="ECO:0000313" key="3">
    <source>
        <dbReference type="Proteomes" id="UP001304895"/>
    </source>
</evidence>
<dbReference type="AlphaFoldDB" id="A0AAN6ZHD1"/>
<evidence type="ECO:0000256" key="1">
    <source>
        <dbReference type="SAM" id="MobiDB-lite"/>
    </source>
</evidence>
<feature type="region of interest" description="Disordered" evidence="1">
    <location>
        <begin position="44"/>
        <end position="83"/>
    </location>
</feature>
<reference evidence="2" key="1">
    <citation type="journal article" date="2023" name="Mol. Phylogenet. Evol.">
        <title>Genome-scale phylogeny and comparative genomics of the fungal order Sordariales.</title>
        <authorList>
            <person name="Hensen N."/>
            <person name="Bonometti L."/>
            <person name="Westerberg I."/>
            <person name="Brannstrom I.O."/>
            <person name="Guillou S."/>
            <person name="Cros-Aarteil S."/>
            <person name="Calhoun S."/>
            <person name="Haridas S."/>
            <person name="Kuo A."/>
            <person name="Mondo S."/>
            <person name="Pangilinan J."/>
            <person name="Riley R."/>
            <person name="LaButti K."/>
            <person name="Andreopoulos B."/>
            <person name="Lipzen A."/>
            <person name="Chen C."/>
            <person name="Yan M."/>
            <person name="Daum C."/>
            <person name="Ng V."/>
            <person name="Clum A."/>
            <person name="Steindorff A."/>
            <person name="Ohm R.A."/>
            <person name="Martin F."/>
            <person name="Silar P."/>
            <person name="Natvig D.O."/>
            <person name="Lalanne C."/>
            <person name="Gautier V."/>
            <person name="Ament-Velasquez S.L."/>
            <person name="Kruys A."/>
            <person name="Hutchinson M.I."/>
            <person name="Powell A.J."/>
            <person name="Barry K."/>
            <person name="Miller A.N."/>
            <person name="Grigoriev I.V."/>
            <person name="Debuchy R."/>
            <person name="Gladieux P."/>
            <person name="Hiltunen Thoren M."/>
            <person name="Johannesson H."/>
        </authorList>
    </citation>
    <scope>NUCLEOTIDE SEQUENCE</scope>
    <source>
        <strain evidence="2">CBS 123565</strain>
    </source>
</reference>
<keyword evidence="3" id="KW-1185">Reference proteome</keyword>
<protein>
    <submittedName>
        <fullName evidence="2">Uncharacterized protein</fullName>
    </submittedName>
</protein>
<evidence type="ECO:0000313" key="2">
    <source>
        <dbReference type="EMBL" id="KAK4137933.1"/>
    </source>
</evidence>